<protein>
    <submittedName>
        <fullName evidence="1">Peroxisomal biogenesis factor 8</fullName>
    </submittedName>
</protein>
<evidence type="ECO:0000313" key="1">
    <source>
        <dbReference type="EMBL" id="KAL3233034.1"/>
    </source>
</evidence>
<proteinExistence type="predicted"/>
<dbReference type="PANTHER" id="PTHR39214">
    <property type="entry name" value="MICROBODY (PEROXISOME) BIOGENESIS PROTEIN PEROXIN 8 (EUROFUNG)"/>
    <property type="match status" value="1"/>
</dbReference>
<comment type="caution">
    <text evidence="1">The sequence shown here is derived from an EMBL/GenBank/DDBJ whole genome shotgun (WGS) entry which is preliminary data.</text>
</comment>
<dbReference type="InterPro" id="IPR055334">
    <property type="entry name" value="PEX8-like"/>
</dbReference>
<dbReference type="PANTHER" id="PTHR39214:SF1">
    <property type="entry name" value="MICROBODY (PEROXISOME) BIOGENESIS PROTEIN PEROXIN 8 (EUROFUNG)"/>
    <property type="match status" value="1"/>
</dbReference>
<evidence type="ECO:0000313" key="2">
    <source>
        <dbReference type="Proteomes" id="UP001623330"/>
    </source>
</evidence>
<organism evidence="1 2">
    <name type="scientific">Nakaseomyces bracarensis</name>
    <dbReference type="NCBI Taxonomy" id="273131"/>
    <lineage>
        <taxon>Eukaryota</taxon>
        <taxon>Fungi</taxon>
        <taxon>Dikarya</taxon>
        <taxon>Ascomycota</taxon>
        <taxon>Saccharomycotina</taxon>
        <taxon>Saccharomycetes</taxon>
        <taxon>Saccharomycetales</taxon>
        <taxon>Saccharomycetaceae</taxon>
        <taxon>Nakaseomyces</taxon>
    </lineage>
</organism>
<sequence>MDQEHEVRYLIDLLKQSSTLKGKQVIHTSIIDNLVYYVPRLQNAKIVFSLISALFETTLWYEEDVDPVKVLDMAQSIFYWKLEISEPTLTVDEFFQLWDRVITNNTGWSVYKLALLSGICTSVDKFEELQRKYYIAETPREIRNMYHYWKYDVFMNSWSQFLLKSADDSRKDVPRIETLCLLYCPISKLEDLSISASKGINFPLYFVIIALSNLAIIYALDHPPEDEFLARNINQVARTLQLLLPKCDNQKELSMIMDELCVACFNISSKETSSEMPNKDYSGVKYYSNTLLTFTLIFKGILNSKTNKTRSIYYQILTCMYYLNFIALDFGTIGFESYEYTYNASIFGVTAPGDDLVVYNSLITTFNNNIWHTLKYPNKINDSKLLFLLDFLKNSIETTTLNFGNTFTAADFVNDTIVPLKLQYLNSKDEVIRDTMHSVMLATFSNNISGHHLLEWQRKNFLSYLSASTEQYTRHNLLKEDQIIHIYQTLGYRMATLDTIAINDDESCTLSRETLNFTYLQVKNGRNKQMRIVMLKCLIYLIPYTNHNYILMWLNNIMQLFDEELGPTNPEDHRVLFDTLWDVIPNVKTTDIALKWWYSTIVPRIRKSKL</sequence>
<gene>
    <name evidence="1" type="ORF">RNJ44_04950</name>
</gene>
<dbReference type="Proteomes" id="UP001623330">
    <property type="component" value="Unassembled WGS sequence"/>
</dbReference>
<accession>A0ABR4NWB6</accession>
<keyword evidence="2" id="KW-1185">Reference proteome</keyword>
<dbReference type="EMBL" id="JBEVYD010000005">
    <property type="protein sequence ID" value="KAL3233034.1"/>
    <property type="molecule type" value="Genomic_DNA"/>
</dbReference>
<reference evidence="1 2" key="1">
    <citation type="submission" date="2024-05" db="EMBL/GenBank/DDBJ databases">
        <title>Long read based assembly of the Candida bracarensis genome reveals expanded adhesin content.</title>
        <authorList>
            <person name="Marcet-Houben M."/>
            <person name="Ksiezopolska E."/>
            <person name="Gabaldon T."/>
        </authorList>
    </citation>
    <scope>NUCLEOTIDE SEQUENCE [LARGE SCALE GENOMIC DNA]</scope>
    <source>
        <strain evidence="1 2">CBM6</strain>
    </source>
</reference>
<name>A0ABR4NWB6_9SACH</name>